<dbReference type="AlphaFoldDB" id="A0A183U4B5"/>
<reference evidence="1 2" key="2">
    <citation type="submission" date="2018-11" db="EMBL/GenBank/DDBJ databases">
        <authorList>
            <consortium name="Pathogen Informatics"/>
        </authorList>
    </citation>
    <scope>NUCLEOTIDE SEQUENCE [LARGE SCALE GENOMIC DNA]</scope>
</reference>
<protein>
    <submittedName>
        <fullName evidence="3">Transposase</fullName>
    </submittedName>
</protein>
<gene>
    <name evidence="1" type="ORF">TCNE_LOCUS3335</name>
</gene>
<reference evidence="3" key="1">
    <citation type="submission" date="2016-06" db="UniProtKB">
        <authorList>
            <consortium name="WormBaseParasite"/>
        </authorList>
    </citation>
    <scope>IDENTIFICATION</scope>
</reference>
<evidence type="ECO:0000313" key="1">
    <source>
        <dbReference type="EMBL" id="VDM29052.1"/>
    </source>
</evidence>
<accession>A0A183U4B5</accession>
<dbReference type="EMBL" id="UYWY01004155">
    <property type="protein sequence ID" value="VDM29052.1"/>
    <property type="molecule type" value="Genomic_DNA"/>
</dbReference>
<name>A0A183U4B5_TOXCA</name>
<evidence type="ECO:0000313" key="3">
    <source>
        <dbReference type="WBParaSite" id="TCNE_0000333501-mRNA-1"/>
    </source>
</evidence>
<proteinExistence type="predicted"/>
<dbReference type="Proteomes" id="UP000050794">
    <property type="component" value="Unassembled WGS sequence"/>
</dbReference>
<organism evidence="2 3">
    <name type="scientific">Toxocara canis</name>
    <name type="common">Canine roundworm</name>
    <dbReference type="NCBI Taxonomy" id="6265"/>
    <lineage>
        <taxon>Eukaryota</taxon>
        <taxon>Metazoa</taxon>
        <taxon>Ecdysozoa</taxon>
        <taxon>Nematoda</taxon>
        <taxon>Chromadorea</taxon>
        <taxon>Rhabditida</taxon>
        <taxon>Spirurina</taxon>
        <taxon>Ascaridomorpha</taxon>
        <taxon>Ascaridoidea</taxon>
        <taxon>Toxocaridae</taxon>
        <taxon>Toxocara</taxon>
    </lineage>
</organism>
<evidence type="ECO:0000313" key="2">
    <source>
        <dbReference type="Proteomes" id="UP000050794"/>
    </source>
</evidence>
<dbReference type="WBParaSite" id="TCNE_0000333501-mRNA-1">
    <property type="protein sequence ID" value="TCNE_0000333501-mRNA-1"/>
    <property type="gene ID" value="TCNE_0000333501"/>
</dbReference>
<keyword evidence="2" id="KW-1185">Reference proteome</keyword>
<sequence length="75" mass="8360">MRLRRSRCYLKNWSLAQTAPSIRKQTTEVLPVIGKVMTSAVETILGLLRKCIAAFRNEAPAVVLVDQTVFCHTTG</sequence>